<organism evidence="2 3">
    <name type="scientific">Mucilaginibacter ginsenosidivorans</name>
    <dbReference type="NCBI Taxonomy" id="398053"/>
    <lineage>
        <taxon>Bacteria</taxon>
        <taxon>Pseudomonadati</taxon>
        <taxon>Bacteroidota</taxon>
        <taxon>Sphingobacteriia</taxon>
        <taxon>Sphingobacteriales</taxon>
        <taxon>Sphingobacteriaceae</taxon>
        <taxon>Mucilaginibacter</taxon>
    </lineage>
</organism>
<proteinExistence type="predicted"/>
<name>A0A5B8V3X2_9SPHI</name>
<dbReference type="EMBL" id="CP042436">
    <property type="protein sequence ID" value="QEC65276.1"/>
    <property type="molecule type" value="Genomic_DNA"/>
</dbReference>
<dbReference type="AlphaFoldDB" id="A0A5B8V3X2"/>
<feature type="signal peptide" evidence="1">
    <location>
        <begin position="1"/>
        <end position="19"/>
    </location>
</feature>
<feature type="chain" id="PRO_5022976916" evidence="1">
    <location>
        <begin position="20"/>
        <end position="199"/>
    </location>
</feature>
<dbReference type="Pfam" id="PF07676">
    <property type="entry name" value="PD40"/>
    <property type="match status" value="2"/>
</dbReference>
<reference evidence="2 3" key="1">
    <citation type="journal article" date="2017" name="Curr. Microbiol.">
        <title>Mucilaginibacter ginsenosidivorans sp. nov., Isolated from Soil of Ginseng Field.</title>
        <authorList>
            <person name="Kim M.M."/>
            <person name="Siddiqi M.Z."/>
            <person name="Im W.T."/>
        </authorList>
    </citation>
    <scope>NUCLEOTIDE SEQUENCE [LARGE SCALE GENOMIC DNA]</scope>
    <source>
        <strain evidence="2 3">Gsoil 3017</strain>
    </source>
</reference>
<evidence type="ECO:0000313" key="2">
    <source>
        <dbReference type="EMBL" id="QEC65276.1"/>
    </source>
</evidence>
<evidence type="ECO:0000313" key="3">
    <source>
        <dbReference type="Proteomes" id="UP000321479"/>
    </source>
</evidence>
<dbReference type="InterPro" id="IPR011659">
    <property type="entry name" value="WD40"/>
</dbReference>
<gene>
    <name evidence="2" type="ORF">FRZ54_22785</name>
</gene>
<evidence type="ECO:0000256" key="1">
    <source>
        <dbReference type="SAM" id="SignalP"/>
    </source>
</evidence>
<dbReference type="InterPro" id="IPR011042">
    <property type="entry name" value="6-blade_b-propeller_TolB-like"/>
</dbReference>
<dbReference type="Gene3D" id="2.120.10.30">
    <property type="entry name" value="TolB, C-terminal domain"/>
    <property type="match status" value="1"/>
</dbReference>
<dbReference type="KEGG" id="mgin:FRZ54_22785"/>
<accession>A0A5B8V3X2</accession>
<keyword evidence="1" id="KW-0732">Signal</keyword>
<keyword evidence="3" id="KW-1185">Reference proteome</keyword>
<dbReference type="RefSeq" id="WP_147034107.1">
    <property type="nucleotide sequence ID" value="NZ_CP042436.1"/>
</dbReference>
<protein>
    <submittedName>
        <fullName evidence="2">Uncharacterized protein</fullName>
    </submittedName>
</protein>
<dbReference type="OrthoDB" id="9809364at2"/>
<dbReference type="SUPFAM" id="SSF82171">
    <property type="entry name" value="DPP6 N-terminal domain-like"/>
    <property type="match status" value="1"/>
</dbReference>
<dbReference type="Proteomes" id="UP000321479">
    <property type="component" value="Chromosome"/>
</dbReference>
<sequence length="199" mass="21248">MKVYPIIFPIFLLPILAHSTTNLTPILADTTAKAKPEVVMFAPGILPGTTNVVAAPAFSPDGRSVYLGQTEDRKSITIVASYFKNGAWTNPVVAPFSGTYANLEPAFAPNGKYLIFASSRPKTAGGSLLDGNWGGHAYPGHGGNLWRTNHNKKGWSEPERLPDIINQNGSVFSPAVAGDGSLYFMRADSGGYFTSTARN</sequence>